<feature type="active site" description="Proton acceptor" evidence="8">
    <location>
        <position position="1003"/>
    </location>
</feature>
<keyword evidence="1" id="KW-0479">Metal-binding</keyword>
<dbReference type="OrthoDB" id="194358at2759"/>
<organism evidence="12 13">
    <name type="scientific">Sphaerosporella brunnea</name>
    <dbReference type="NCBI Taxonomy" id="1250544"/>
    <lineage>
        <taxon>Eukaryota</taxon>
        <taxon>Fungi</taxon>
        <taxon>Dikarya</taxon>
        <taxon>Ascomycota</taxon>
        <taxon>Pezizomycotina</taxon>
        <taxon>Pezizomycetes</taxon>
        <taxon>Pezizales</taxon>
        <taxon>Pyronemataceae</taxon>
        <taxon>Sphaerosporella</taxon>
    </lineage>
</organism>
<evidence type="ECO:0000256" key="8">
    <source>
        <dbReference type="PROSITE-ProRule" id="PRU01161"/>
    </source>
</evidence>
<keyword evidence="4" id="KW-0862">Zinc</keyword>
<sequence length="1311" mass="147448">MREVRIFFSVSQSIRKAPNKYRCFWAGIGICTHAHSPATLTKHCPPSLTISSTLINQKIQHHIHRTQIMETSLLNEPCSHDAPVHHSTRWWCSACESMLCQSCWDLQANHNPNNRRVRKPHQKTEPGLAELIQSILWPVEDLAIHEALHTANIDSKWFGVMYDPDDGLQAWPRFHDFGRFFRLSDASRMSRAEQYPCLVTFIGETGAGKSTLINAMVKQAIDSPDLQDYPVITPVIGVQAASPTSGDVHLFSDPRSYHDVRPIYYADCEGTAGGRCVPLGSRVLANARKGLSKVREARGRVRHKLPRHRTHDVTWGDCGEAGNRQERSREWIVGKFYPRVLFPFSDVICFVSQNYNKIHHDIENLIKWAEKSFQKSVNQPMLPHAIIVVNKLPHTTNAELWDADLVTALQLTSFDSAVHLEGGSGYFADAVRKWSQRGKVVKSVYDLLHCYYSSFIIICIPAADQPPSLISAQYTKLYHQILLASNESGHKRRAAGMLMSSEQLQGYLESAFEHFCKNFKDPFNFLDAALATNPIATTFADQITKVASLLMERHHIENGRELFQQLAPLVASSIFIETTRNRLPHRGNPDIIFQHYRNVCMAAQRNFYTTYWRCEARSKKGERCVNSAQCHDKGHQGARGKVFEVGKFTSAFSADQEMEAGKFLGAVQKELSRLVSALKERTNVTSLDLEEEEAYSLHRDFILQQYTSLWGSCNNMGGSDELSTVASHTTCFACLTQVPIHTLPCGHIICDRCLFSQSDGSKRFCREVKSCPLCCNADKPWSTPWTTTVKPPTAGLRILSLDGGGVRSIVQLKILSELEKKIGLGIPIQGFFDLIIGTSGGGIVAFGLGVKQLPVDECIRTFMQIARKAFTPRPGADLMLFGTMVKAMHHSKYKTKPLKQALVSTFGADPLFGERNVLGRKVPIKVGVTATSSNNTAYLLANYNRQRTRTQTGPPASTVEYSFFRAENKTEDMHVWEALRATAAAPGYFKSFYHEGSRHTFNDGGIKFNNPIALANEERKVLWPELKNRDPDILLSIGTGFNSKTTKQRHDEPGPRPKPGILGYKEKMFKIAVDVIQDAIEAENTYSKFCEGLHIEREETEEARVDRFRKYPRLNPNFSGPDPVPSLDAVDRMGELIQKTTHYILHSQEFQEVANSLIATLFYFETLHHDDLEWNGIILCRLAPGSGELRKLTSRLRDRYEVDNSVFLIVNNDGGDTTAPDSDSYKKACDAVLNDLRPFELPVRFQTPDDETHTSIYMSLWDSFRDRNGTLISGFPRILHHDSALSRSPSGARNSPFDMAARGRRSTGLCV</sequence>
<keyword evidence="6 8" id="KW-0443">Lipid metabolism</keyword>
<dbReference type="PROSITE" id="PS50089">
    <property type="entry name" value="ZF_RING_2"/>
    <property type="match status" value="1"/>
</dbReference>
<evidence type="ECO:0000313" key="12">
    <source>
        <dbReference type="EMBL" id="KAA8902688.1"/>
    </source>
</evidence>
<dbReference type="InterPro" id="IPR017907">
    <property type="entry name" value="Znf_RING_CS"/>
</dbReference>
<evidence type="ECO:0000256" key="4">
    <source>
        <dbReference type="ARBA" id="ARBA00022833"/>
    </source>
</evidence>
<proteinExistence type="predicted"/>
<dbReference type="InParanoid" id="A0A5J5EU92"/>
<feature type="short sequence motif" description="DGA/G" evidence="8">
    <location>
        <begin position="1003"/>
        <end position="1005"/>
    </location>
</feature>
<comment type="caution">
    <text evidence="8">Lacks conserved residue(s) required for the propagation of feature annotation.</text>
</comment>
<dbReference type="CDD" id="cd16449">
    <property type="entry name" value="RING-HC"/>
    <property type="match status" value="1"/>
</dbReference>
<evidence type="ECO:0000256" key="1">
    <source>
        <dbReference type="ARBA" id="ARBA00022723"/>
    </source>
</evidence>
<accession>A0A5J5EU92</accession>
<evidence type="ECO:0000256" key="9">
    <source>
        <dbReference type="SAM" id="MobiDB-lite"/>
    </source>
</evidence>
<dbReference type="EMBL" id="VXIS01000128">
    <property type="protein sequence ID" value="KAA8902688.1"/>
    <property type="molecule type" value="Genomic_DNA"/>
</dbReference>
<evidence type="ECO:0000256" key="3">
    <source>
        <dbReference type="ARBA" id="ARBA00022801"/>
    </source>
</evidence>
<dbReference type="SUPFAM" id="SSF52151">
    <property type="entry name" value="FabD/lysophospholipase-like"/>
    <property type="match status" value="1"/>
</dbReference>
<gene>
    <name evidence="12" type="ORF">FN846DRAFT_955153</name>
</gene>
<evidence type="ECO:0000259" key="10">
    <source>
        <dbReference type="PROSITE" id="PS50089"/>
    </source>
</evidence>
<feature type="region of interest" description="Disordered" evidence="9">
    <location>
        <begin position="1286"/>
        <end position="1311"/>
    </location>
</feature>
<evidence type="ECO:0000256" key="6">
    <source>
        <dbReference type="ARBA" id="ARBA00023098"/>
    </source>
</evidence>
<dbReference type="PROSITE" id="PS51635">
    <property type="entry name" value="PNPLA"/>
    <property type="match status" value="1"/>
</dbReference>
<dbReference type="InterPro" id="IPR002641">
    <property type="entry name" value="PNPLA_dom"/>
</dbReference>
<evidence type="ECO:0000256" key="7">
    <source>
        <dbReference type="PROSITE-ProRule" id="PRU00175"/>
    </source>
</evidence>
<keyword evidence="13" id="KW-1185">Reference proteome</keyword>
<feature type="short sequence motif" description="GXSXG" evidence="8">
    <location>
        <begin position="837"/>
        <end position="841"/>
    </location>
</feature>
<feature type="region of interest" description="Disordered" evidence="9">
    <location>
        <begin position="1037"/>
        <end position="1059"/>
    </location>
</feature>
<dbReference type="Gene3D" id="3.40.1090.10">
    <property type="entry name" value="Cytosolic phospholipase A2 catalytic domain"/>
    <property type="match status" value="1"/>
</dbReference>
<dbReference type="PANTHER" id="PTHR24185:SF1">
    <property type="entry name" value="CALCIUM-INDEPENDENT PHOSPHOLIPASE A2-GAMMA"/>
    <property type="match status" value="1"/>
</dbReference>
<keyword evidence="2 7" id="KW-0863">Zinc-finger</keyword>
<evidence type="ECO:0000259" key="11">
    <source>
        <dbReference type="PROSITE" id="PS51635"/>
    </source>
</evidence>
<reference evidence="12 13" key="1">
    <citation type="submission" date="2019-09" db="EMBL/GenBank/DDBJ databases">
        <title>Draft genome of the ectomycorrhizal ascomycete Sphaerosporella brunnea.</title>
        <authorList>
            <consortium name="DOE Joint Genome Institute"/>
            <person name="Benucci G.M."/>
            <person name="Marozzi G."/>
            <person name="Antonielli L."/>
            <person name="Sanchez S."/>
            <person name="Marco P."/>
            <person name="Wang X."/>
            <person name="Falini L.B."/>
            <person name="Barry K."/>
            <person name="Haridas S."/>
            <person name="Lipzen A."/>
            <person name="Labutti K."/>
            <person name="Grigoriev I.V."/>
            <person name="Murat C."/>
            <person name="Martin F."/>
            <person name="Albertini E."/>
            <person name="Donnini D."/>
            <person name="Bonito G."/>
        </authorList>
    </citation>
    <scope>NUCLEOTIDE SEQUENCE [LARGE SCALE GENOMIC DNA]</scope>
    <source>
        <strain evidence="12 13">Sb_GMNB300</strain>
    </source>
</reference>
<dbReference type="SUPFAM" id="SSF52540">
    <property type="entry name" value="P-loop containing nucleoside triphosphate hydrolases"/>
    <property type="match status" value="1"/>
</dbReference>
<dbReference type="InterPro" id="IPR001841">
    <property type="entry name" value="Znf_RING"/>
</dbReference>
<feature type="active site" description="Nucleophile" evidence="8">
    <location>
        <position position="839"/>
    </location>
</feature>
<dbReference type="InterPro" id="IPR016035">
    <property type="entry name" value="Acyl_Trfase/lysoPLipase"/>
</dbReference>
<keyword evidence="5 8" id="KW-0442">Lipid degradation</keyword>
<evidence type="ECO:0000256" key="2">
    <source>
        <dbReference type="ARBA" id="ARBA00022771"/>
    </source>
</evidence>
<dbReference type="GO" id="GO:0016020">
    <property type="term" value="C:membrane"/>
    <property type="evidence" value="ECO:0007669"/>
    <property type="project" value="TreeGrafter"/>
</dbReference>
<feature type="domain" description="PNPLA" evidence="11">
    <location>
        <begin position="799"/>
        <end position="1016"/>
    </location>
</feature>
<dbReference type="Pfam" id="PF01734">
    <property type="entry name" value="Patatin"/>
    <property type="match status" value="1"/>
</dbReference>
<dbReference type="PROSITE" id="PS00518">
    <property type="entry name" value="ZF_RING_1"/>
    <property type="match status" value="1"/>
</dbReference>
<protein>
    <recommendedName>
        <fullName evidence="14">FabD/lysophospholipase-like protein</fullName>
    </recommendedName>
</protein>
<dbReference type="GO" id="GO:0016042">
    <property type="term" value="P:lipid catabolic process"/>
    <property type="evidence" value="ECO:0007669"/>
    <property type="project" value="UniProtKB-UniRule"/>
</dbReference>
<dbReference type="Proteomes" id="UP000326924">
    <property type="component" value="Unassembled WGS sequence"/>
</dbReference>
<evidence type="ECO:0000313" key="13">
    <source>
        <dbReference type="Proteomes" id="UP000326924"/>
    </source>
</evidence>
<dbReference type="GO" id="GO:0046486">
    <property type="term" value="P:glycerolipid metabolic process"/>
    <property type="evidence" value="ECO:0007669"/>
    <property type="project" value="UniProtKB-ARBA"/>
</dbReference>
<dbReference type="SMART" id="SM00184">
    <property type="entry name" value="RING"/>
    <property type="match status" value="1"/>
</dbReference>
<dbReference type="Gene3D" id="3.40.50.300">
    <property type="entry name" value="P-loop containing nucleotide triphosphate hydrolases"/>
    <property type="match status" value="1"/>
</dbReference>
<dbReference type="PANTHER" id="PTHR24185">
    <property type="entry name" value="CALCIUM-INDEPENDENT PHOSPHOLIPASE A2-GAMMA"/>
    <property type="match status" value="1"/>
</dbReference>
<name>A0A5J5EU92_9PEZI</name>
<dbReference type="InterPro" id="IPR027417">
    <property type="entry name" value="P-loop_NTPase"/>
</dbReference>
<feature type="domain" description="RING-type" evidence="10">
    <location>
        <begin position="731"/>
        <end position="774"/>
    </location>
</feature>
<keyword evidence="3 8" id="KW-0378">Hydrolase</keyword>
<comment type="caution">
    <text evidence="12">The sequence shown here is derived from an EMBL/GenBank/DDBJ whole genome shotgun (WGS) entry which is preliminary data.</text>
</comment>
<evidence type="ECO:0008006" key="14">
    <source>
        <dbReference type="Google" id="ProtNLM"/>
    </source>
</evidence>
<dbReference type="GO" id="GO:0008270">
    <property type="term" value="F:zinc ion binding"/>
    <property type="evidence" value="ECO:0007669"/>
    <property type="project" value="UniProtKB-KW"/>
</dbReference>
<dbReference type="GO" id="GO:0019369">
    <property type="term" value="P:arachidonate metabolic process"/>
    <property type="evidence" value="ECO:0007669"/>
    <property type="project" value="TreeGrafter"/>
</dbReference>
<dbReference type="GO" id="GO:0047499">
    <property type="term" value="F:calcium-independent phospholipase A2 activity"/>
    <property type="evidence" value="ECO:0007669"/>
    <property type="project" value="TreeGrafter"/>
</dbReference>
<evidence type="ECO:0000256" key="5">
    <source>
        <dbReference type="ARBA" id="ARBA00022963"/>
    </source>
</evidence>